<gene>
    <name evidence="3" type="ORF">GOOTI_023_00100</name>
</gene>
<evidence type="ECO:0000259" key="1">
    <source>
        <dbReference type="Pfam" id="PF09407"/>
    </source>
</evidence>
<dbReference type="SUPFAM" id="SSF52980">
    <property type="entry name" value="Restriction endonuclease-like"/>
    <property type="match status" value="1"/>
</dbReference>
<dbReference type="Proteomes" id="UP000005038">
    <property type="component" value="Unassembled WGS sequence"/>
</dbReference>
<dbReference type="InterPro" id="IPR018547">
    <property type="entry name" value="AbiEi_C"/>
</dbReference>
<sequence>MNRGLSPERIAAEFMRLHGSVYVPRTSVPDARARIAAAVASAPDGCVVGGVAASILHGCTWFDGDFEIELFREPTACNRPGRSRRIIRTDLREDEITTVDGMRVTTPERTAYDLGRRRPDFRALGQLEDLARATSFSIPKLTQMAEMRKGRRGVRQLRALIPFINGKGESPLEAWLKLFMVQSGLPLPVVQWEVFDEFGDFVARVDLAYVEAKIAVEYDGEEFHSTPEQIARDEKRDARLRKLGWTVIHVRKDELRTNPDKVMNKIRTALRERGALY</sequence>
<evidence type="ECO:0000313" key="3">
    <source>
        <dbReference type="EMBL" id="GAB32666.1"/>
    </source>
</evidence>
<proteinExistence type="predicted"/>
<dbReference type="STRING" id="1108044.GOOTI_023_00100"/>
<dbReference type="EMBL" id="BAFB01000023">
    <property type="protein sequence ID" value="GAB32666.1"/>
    <property type="molecule type" value="Genomic_DNA"/>
</dbReference>
<keyword evidence="4" id="KW-1185">Reference proteome</keyword>
<comment type="caution">
    <text evidence="3">The sequence shown here is derived from an EMBL/GenBank/DDBJ whole genome shotgun (WGS) entry which is preliminary data.</text>
</comment>
<dbReference type="Pfam" id="PF18741">
    <property type="entry name" value="MTES_1575"/>
    <property type="match status" value="1"/>
</dbReference>
<feature type="domain" description="Restriction endonuclease type II-like" evidence="2">
    <location>
        <begin position="202"/>
        <end position="270"/>
    </location>
</feature>
<dbReference type="InterPro" id="IPR011335">
    <property type="entry name" value="Restrct_endonuc-II-like"/>
</dbReference>
<accession>H5TGQ8</accession>
<organism evidence="3 4">
    <name type="scientific">Gordonia otitidis (strain DSM 44809 / CCUG 52243 / JCM 12355 / NBRC 100426 / IFM 10032)</name>
    <dbReference type="NCBI Taxonomy" id="1108044"/>
    <lineage>
        <taxon>Bacteria</taxon>
        <taxon>Bacillati</taxon>
        <taxon>Actinomycetota</taxon>
        <taxon>Actinomycetes</taxon>
        <taxon>Mycobacteriales</taxon>
        <taxon>Gordoniaceae</taxon>
        <taxon>Gordonia</taxon>
    </lineage>
</organism>
<evidence type="ECO:0008006" key="5">
    <source>
        <dbReference type="Google" id="ProtNLM"/>
    </source>
</evidence>
<dbReference type="Pfam" id="PF09407">
    <property type="entry name" value="AbiEi_1"/>
    <property type="match status" value="1"/>
</dbReference>
<dbReference type="AlphaFoldDB" id="H5TGQ8"/>
<dbReference type="Gene3D" id="3.40.960.10">
    <property type="entry name" value="VSR Endonuclease"/>
    <property type="match status" value="1"/>
</dbReference>
<name>H5TGQ8_GORO1</name>
<dbReference type="InterPro" id="IPR049468">
    <property type="entry name" value="Restrct_endonuc-II-like_dom"/>
</dbReference>
<reference evidence="3" key="1">
    <citation type="submission" date="2012-02" db="EMBL/GenBank/DDBJ databases">
        <title>Whole genome shotgun sequence of Gordonia otitidis NBRC 100426.</title>
        <authorList>
            <person name="Yoshida I."/>
            <person name="Hosoyama A."/>
            <person name="Tsuchikane K."/>
            <person name="Katsumata H."/>
            <person name="Yamazaki S."/>
            <person name="Fujita N."/>
        </authorList>
    </citation>
    <scope>NUCLEOTIDE SEQUENCE [LARGE SCALE GENOMIC DNA]</scope>
    <source>
        <strain evidence="3">NBRC 100426</strain>
    </source>
</reference>
<evidence type="ECO:0000313" key="4">
    <source>
        <dbReference type="Proteomes" id="UP000005038"/>
    </source>
</evidence>
<evidence type="ECO:0000259" key="2">
    <source>
        <dbReference type="Pfam" id="PF18741"/>
    </source>
</evidence>
<protein>
    <recommendedName>
        <fullName evidence="5">DUF559 domain-containing protein</fullName>
    </recommendedName>
</protein>
<feature type="domain" description="AbiEi antitoxin C-terminal" evidence="1">
    <location>
        <begin position="86"/>
        <end position="149"/>
    </location>
</feature>